<accession>A0A7J6L331</accession>
<feature type="region of interest" description="Disordered" evidence="1">
    <location>
        <begin position="73"/>
        <end position="92"/>
    </location>
</feature>
<sequence>MVNMVENPSSEPSVNPVGLQIAQAFGVENVYLLRHVTDEEFSKKCEEMLSEKKKTFADILAWRDYMEDIKNPRPQLCESSTASRTHGSLTSDEPDVVTARIVDTVSKLPLPDGEAYNGFQDKRSISWFVKEIQGTSKLFQLSCRAEWLFLTNACKPLVRSAMLKQVECNCGDEVWMHDYDQMLAVAEDYLTTKAKIAASNFHQNKSAVHSDLAYSADYEKLPMYNFRL</sequence>
<comment type="caution">
    <text evidence="2">The sequence shown here is derived from an EMBL/GenBank/DDBJ whole genome shotgun (WGS) entry which is preliminary data.</text>
</comment>
<protein>
    <submittedName>
        <fullName evidence="2">Uncharacterized protein</fullName>
    </submittedName>
</protein>
<evidence type="ECO:0000256" key="1">
    <source>
        <dbReference type="SAM" id="MobiDB-lite"/>
    </source>
</evidence>
<evidence type="ECO:0000313" key="2">
    <source>
        <dbReference type="EMBL" id="KAF4653880.1"/>
    </source>
</evidence>
<reference evidence="2 3" key="1">
    <citation type="submission" date="2020-04" db="EMBL/GenBank/DDBJ databases">
        <title>Perkinsus olseni comparative genomics.</title>
        <authorList>
            <person name="Bogema D.R."/>
        </authorList>
    </citation>
    <scope>NUCLEOTIDE SEQUENCE [LARGE SCALE GENOMIC DNA]</scope>
    <source>
        <strain evidence="2">ATCC PRA-31</strain>
    </source>
</reference>
<dbReference type="EMBL" id="JABANN010000769">
    <property type="protein sequence ID" value="KAF4653880.1"/>
    <property type="molecule type" value="Genomic_DNA"/>
</dbReference>
<feature type="compositionally biased region" description="Polar residues" evidence="1">
    <location>
        <begin position="77"/>
        <end position="91"/>
    </location>
</feature>
<evidence type="ECO:0000313" key="3">
    <source>
        <dbReference type="Proteomes" id="UP000572268"/>
    </source>
</evidence>
<dbReference type="Proteomes" id="UP000572268">
    <property type="component" value="Unassembled WGS sequence"/>
</dbReference>
<gene>
    <name evidence="2" type="ORF">FOL46_008961</name>
</gene>
<organism evidence="2 3">
    <name type="scientific">Perkinsus olseni</name>
    <name type="common">Perkinsus atlanticus</name>
    <dbReference type="NCBI Taxonomy" id="32597"/>
    <lineage>
        <taxon>Eukaryota</taxon>
        <taxon>Sar</taxon>
        <taxon>Alveolata</taxon>
        <taxon>Perkinsozoa</taxon>
        <taxon>Perkinsea</taxon>
        <taxon>Perkinsida</taxon>
        <taxon>Perkinsidae</taxon>
        <taxon>Perkinsus</taxon>
    </lineage>
</organism>
<proteinExistence type="predicted"/>
<dbReference type="AlphaFoldDB" id="A0A7J6L331"/>
<name>A0A7J6L331_PEROL</name>